<comment type="caution">
    <text evidence="2">The sequence shown here is derived from an EMBL/GenBank/DDBJ whole genome shotgun (WGS) entry which is preliminary data.</text>
</comment>
<proteinExistence type="predicted"/>
<dbReference type="GO" id="GO:0004826">
    <property type="term" value="F:phenylalanine-tRNA ligase activity"/>
    <property type="evidence" value="ECO:0007669"/>
    <property type="project" value="InterPro"/>
</dbReference>
<gene>
    <name evidence="2" type="ORF">POREN0001_1250</name>
</gene>
<feature type="domain" description="B3/B4 tRNA-binding" evidence="1">
    <location>
        <begin position="45"/>
        <end position="186"/>
    </location>
</feature>
<evidence type="ECO:0000313" key="3">
    <source>
        <dbReference type="Proteomes" id="UP000004295"/>
    </source>
</evidence>
<dbReference type="GO" id="GO:0003723">
    <property type="term" value="F:RNA binding"/>
    <property type="evidence" value="ECO:0007669"/>
    <property type="project" value="InterPro"/>
</dbReference>
<dbReference type="SMART" id="SM00873">
    <property type="entry name" value="B3_4"/>
    <property type="match status" value="1"/>
</dbReference>
<reference evidence="2 3" key="1">
    <citation type="submission" date="2009-04" db="EMBL/GenBank/DDBJ databases">
        <authorList>
            <person name="Sebastian Y."/>
            <person name="Madupu R."/>
            <person name="Durkin A.S."/>
            <person name="Torralba M."/>
            <person name="Methe B."/>
            <person name="Sutton G.G."/>
            <person name="Strausberg R.L."/>
            <person name="Nelson K.E."/>
        </authorList>
    </citation>
    <scope>NUCLEOTIDE SEQUENCE [LARGE SCALE GENOMIC DNA]</scope>
    <source>
        <strain evidence="3">ATCC 35406 / BCRC 14492 / JCM 8526 / NCTC 13058 / HG 370</strain>
    </source>
</reference>
<protein>
    <recommendedName>
        <fullName evidence="1">B3/B4 tRNA-binding domain-containing protein</fullName>
    </recommendedName>
</protein>
<dbReference type="AlphaFoldDB" id="C3J807"/>
<dbReference type="InterPro" id="IPR020825">
    <property type="entry name" value="Phe-tRNA_synthase-like_B3/B4"/>
</dbReference>
<dbReference type="Gene3D" id="3.50.40.10">
    <property type="entry name" value="Phenylalanyl-trna Synthetase, Chain B, domain 3"/>
    <property type="match status" value="1"/>
</dbReference>
<dbReference type="eggNOG" id="COG3382">
    <property type="taxonomic scope" value="Bacteria"/>
</dbReference>
<accession>C3J807</accession>
<evidence type="ECO:0000313" key="2">
    <source>
        <dbReference type="EMBL" id="EEN83700.1"/>
    </source>
</evidence>
<sequence>MAIIEAKVSNMPTDLLLKMEMDRLMAQVVLTTQLDKIKEMPAIHHTRAAYKLCGKDPNRYRPAAEQLRRRIVKDLGLYWVNQLVDLGNIVSIATGYSLGVFDADTLQGDITLRIGSADDHFEGIGRGVLNVEGLPIYEDALGTFATPTSDSERSKVELSTRNALIFINNYVPQEEGGDALLQEAKEQTIELLRRFVQATDIDSTTVASRSV</sequence>
<dbReference type="Proteomes" id="UP000004295">
    <property type="component" value="Unassembled WGS sequence"/>
</dbReference>
<dbReference type="STRING" id="553175.POREN0001_1250"/>
<evidence type="ECO:0000259" key="1">
    <source>
        <dbReference type="SMART" id="SM00873"/>
    </source>
</evidence>
<dbReference type="EMBL" id="ACNN01000005">
    <property type="protein sequence ID" value="EEN83700.1"/>
    <property type="molecule type" value="Genomic_DNA"/>
</dbReference>
<dbReference type="InterPro" id="IPR005146">
    <property type="entry name" value="B3/B4_tRNA-bd"/>
</dbReference>
<keyword evidence="3" id="KW-1185">Reference proteome</keyword>
<dbReference type="Pfam" id="PF03483">
    <property type="entry name" value="B3_4"/>
    <property type="match status" value="1"/>
</dbReference>
<dbReference type="SUPFAM" id="SSF56037">
    <property type="entry name" value="PheT/TilS domain"/>
    <property type="match status" value="1"/>
</dbReference>
<dbReference type="PANTHER" id="PTHR39209">
    <property type="match status" value="1"/>
</dbReference>
<dbReference type="PANTHER" id="PTHR39209:SF2">
    <property type="entry name" value="CYTOPLASMIC PROTEIN"/>
    <property type="match status" value="1"/>
</dbReference>
<name>C3J807_POREA</name>
<organism evidence="2 3">
    <name type="scientific">Porphyromonas endodontalis (strain ATCC 35406 / DSM 24491 / JCM 8526 / CCUG 16442 / BCRC 14492 / NCTC 13058 / HG 370)</name>
    <name type="common">Bacteroides endodontalis</name>
    <dbReference type="NCBI Taxonomy" id="553175"/>
    <lineage>
        <taxon>Bacteria</taxon>
        <taxon>Pseudomonadati</taxon>
        <taxon>Bacteroidota</taxon>
        <taxon>Bacteroidia</taxon>
        <taxon>Bacteroidales</taxon>
        <taxon>Porphyromonadaceae</taxon>
        <taxon>Porphyromonas</taxon>
    </lineage>
</organism>